<dbReference type="PANTHER" id="PTHR43132:SF2">
    <property type="entry name" value="ARSENICAL RESISTANCE OPERON REPRESSOR ARSR-RELATED"/>
    <property type="match status" value="1"/>
</dbReference>
<protein>
    <recommendedName>
        <fullName evidence="4">HTH arsR-type domain-containing protein</fullName>
    </recommendedName>
</protein>
<dbReference type="GO" id="GO:0003700">
    <property type="term" value="F:DNA-binding transcription factor activity"/>
    <property type="evidence" value="ECO:0007669"/>
    <property type="project" value="InterPro"/>
</dbReference>
<dbReference type="GO" id="GO:0003677">
    <property type="term" value="F:DNA binding"/>
    <property type="evidence" value="ECO:0007669"/>
    <property type="project" value="UniProtKB-KW"/>
</dbReference>
<comment type="caution">
    <text evidence="5">The sequence shown here is derived from an EMBL/GenBank/DDBJ whole genome shotgun (WGS) entry which is preliminary data.</text>
</comment>
<dbReference type="InterPro" id="IPR051011">
    <property type="entry name" value="Metal_resp_trans_reg"/>
</dbReference>
<dbReference type="NCBIfam" id="NF033788">
    <property type="entry name" value="HTH_metalloreg"/>
    <property type="match status" value="1"/>
</dbReference>
<dbReference type="SMART" id="SM00418">
    <property type="entry name" value="HTH_ARSR"/>
    <property type="match status" value="1"/>
</dbReference>
<dbReference type="AlphaFoldDB" id="A0A543Q4D0"/>
<dbReference type="InterPro" id="IPR036388">
    <property type="entry name" value="WH-like_DNA-bd_sf"/>
</dbReference>
<evidence type="ECO:0000313" key="5">
    <source>
        <dbReference type="EMBL" id="TQN51138.1"/>
    </source>
</evidence>
<dbReference type="PRINTS" id="PR00778">
    <property type="entry name" value="HTHARSR"/>
</dbReference>
<dbReference type="Pfam" id="PF12840">
    <property type="entry name" value="HTH_20"/>
    <property type="match status" value="1"/>
</dbReference>
<gene>
    <name evidence="5" type="ORF">DLNHIDIE_01005</name>
</gene>
<accession>A0A543Q4D0</accession>
<dbReference type="InterPro" id="IPR001845">
    <property type="entry name" value="HTH_ArsR_DNA-bd_dom"/>
</dbReference>
<dbReference type="Gene3D" id="1.10.10.10">
    <property type="entry name" value="Winged helix-like DNA-binding domain superfamily/Winged helix DNA-binding domain"/>
    <property type="match status" value="1"/>
</dbReference>
<evidence type="ECO:0000256" key="2">
    <source>
        <dbReference type="ARBA" id="ARBA00023125"/>
    </source>
</evidence>
<dbReference type="RefSeq" id="WP_246864959.1">
    <property type="nucleotide sequence ID" value="NZ_SZUV01000001.1"/>
</dbReference>
<organism evidence="5 6">
    <name type="scientific">Acidithiobacillus thiooxidans ATCC 19377</name>
    <dbReference type="NCBI Taxonomy" id="637390"/>
    <lineage>
        <taxon>Bacteria</taxon>
        <taxon>Pseudomonadati</taxon>
        <taxon>Pseudomonadota</taxon>
        <taxon>Acidithiobacillia</taxon>
        <taxon>Acidithiobacillales</taxon>
        <taxon>Acidithiobacillaceae</taxon>
        <taxon>Acidithiobacillus</taxon>
    </lineage>
</organism>
<reference evidence="5 6" key="1">
    <citation type="submission" date="2019-03" db="EMBL/GenBank/DDBJ databases">
        <title>New insights into Acidothiobacillus thiooxidans sulfur metabolism through coupled gene expression, solution geochemistry, microscopy and spectroscopy analyses.</title>
        <authorList>
            <person name="Camacho D."/>
            <person name="Frazao R."/>
            <person name="Fouillen A."/>
            <person name="Nanci A."/>
            <person name="Lang B.F."/>
            <person name="Apte S.C."/>
            <person name="Baron C."/>
            <person name="Warren L.A."/>
        </authorList>
    </citation>
    <scope>NUCLEOTIDE SEQUENCE [LARGE SCALE GENOMIC DNA]</scope>
    <source>
        <strain evidence="5 6">ATCC 19377</strain>
    </source>
</reference>
<dbReference type="InterPro" id="IPR011991">
    <property type="entry name" value="ArsR-like_HTH"/>
</dbReference>
<evidence type="ECO:0000259" key="4">
    <source>
        <dbReference type="PROSITE" id="PS50987"/>
    </source>
</evidence>
<proteinExistence type="predicted"/>
<keyword evidence="2" id="KW-0238">DNA-binding</keyword>
<dbReference type="InterPro" id="IPR036390">
    <property type="entry name" value="WH_DNA-bd_sf"/>
</dbReference>
<evidence type="ECO:0000256" key="3">
    <source>
        <dbReference type="ARBA" id="ARBA00023163"/>
    </source>
</evidence>
<dbReference type="Proteomes" id="UP000315403">
    <property type="component" value="Unassembled WGS sequence"/>
</dbReference>
<keyword evidence="3" id="KW-0804">Transcription</keyword>
<name>A0A543Q4D0_ACITH</name>
<dbReference type="EMBL" id="SZUV01000001">
    <property type="protein sequence ID" value="TQN51138.1"/>
    <property type="molecule type" value="Genomic_DNA"/>
</dbReference>
<dbReference type="CDD" id="cd00090">
    <property type="entry name" value="HTH_ARSR"/>
    <property type="match status" value="1"/>
</dbReference>
<sequence length="133" mass="15009">MSILQEMFAGRMMEISKETENVVQQLESLASPVRLEIFRLLVEQEPTGLVSGDIAEHLDQPHNGISFHLKSLQHAGLVTVQREGRYQRYRADMSVVRALVAYLTENCCRGTRNCSLPQPADLPLDEEVLNENS</sequence>
<dbReference type="PROSITE" id="PS50987">
    <property type="entry name" value="HTH_ARSR_2"/>
    <property type="match status" value="1"/>
</dbReference>
<evidence type="ECO:0000256" key="1">
    <source>
        <dbReference type="ARBA" id="ARBA00023015"/>
    </source>
</evidence>
<dbReference type="PANTHER" id="PTHR43132">
    <property type="entry name" value="ARSENICAL RESISTANCE OPERON REPRESSOR ARSR-RELATED"/>
    <property type="match status" value="1"/>
</dbReference>
<keyword evidence="1" id="KW-0805">Transcription regulation</keyword>
<feature type="domain" description="HTH arsR-type" evidence="4">
    <location>
        <begin position="14"/>
        <end position="111"/>
    </location>
</feature>
<dbReference type="SUPFAM" id="SSF46785">
    <property type="entry name" value="Winged helix' DNA-binding domain"/>
    <property type="match status" value="1"/>
</dbReference>
<evidence type="ECO:0000313" key="6">
    <source>
        <dbReference type="Proteomes" id="UP000315403"/>
    </source>
</evidence>